<sequence length="57" mass="6400">MVELRNEDPRAFHPSPITDQAWNLVSKWQSPYGTWPLVTPTETCNTPGGFPTTPSGW</sequence>
<reference evidence="1" key="2">
    <citation type="submission" date="2020-11" db="EMBL/GenBank/DDBJ databases">
        <authorList>
            <person name="McCartney M.A."/>
            <person name="Auch B."/>
            <person name="Kono T."/>
            <person name="Mallez S."/>
            <person name="Becker A."/>
            <person name="Gohl D.M."/>
            <person name="Silverstein K.A.T."/>
            <person name="Koren S."/>
            <person name="Bechman K.B."/>
            <person name="Herman A."/>
            <person name="Abrahante J.E."/>
            <person name="Garbe J."/>
        </authorList>
    </citation>
    <scope>NUCLEOTIDE SEQUENCE</scope>
    <source>
        <strain evidence="1">Duluth1</strain>
        <tissue evidence="1">Whole animal</tissue>
    </source>
</reference>
<dbReference type="AlphaFoldDB" id="A0A9D4FRZ8"/>
<gene>
    <name evidence="1" type="ORF">DPMN_132160</name>
</gene>
<evidence type="ECO:0000313" key="2">
    <source>
        <dbReference type="Proteomes" id="UP000828390"/>
    </source>
</evidence>
<dbReference type="EMBL" id="JAIWYP010000006">
    <property type="protein sequence ID" value="KAH3803890.1"/>
    <property type="molecule type" value="Genomic_DNA"/>
</dbReference>
<name>A0A9D4FRZ8_DREPO</name>
<dbReference type="Proteomes" id="UP000828390">
    <property type="component" value="Unassembled WGS sequence"/>
</dbReference>
<evidence type="ECO:0000313" key="1">
    <source>
        <dbReference type="EMBL" id="KAH3803890.1"/>
    </source>
</evidence>
<accession>A0A9D4FRZ8</accession>
<protein>
    <submittedName>
        <fullName evidence="1">Uncharacterized protein</fullName>
    </submittedName>
</protein>
<comment type="caution">
    <text evidence="1">The sequence shown here is derived from an EMBL/GenBank/DDBJ whole genome shotgun (WGS) entry which is preliminary data.</text>
</comment>
<proteinExistence type="predicted"/>
<reference evidence="1" key="1">
    <citation type="journal article" date="2019" name="bioRxiv">
        <title>The Genome of the Zebra Mussel, Dreissena polymorpha: A Resource for Invasive Species Research.</title>
        <authorList>
            <person name="McCartney M.A."/>
            <person name="Auch B."/>
            <person name="Kono T."/>
            <person name="Mallez S."/>
            <person name="Zhang Y."/>
            <person name="Obille A."/>
            <person name="Becker A."/>
            <person name="Abrahante J.E."/>
            <person name="Garbe J."/>
            <person name="Badalamenti J.P."/>
            <person name="Herman A."/>
            <person name="Mangelson H."/>
            <person name="Liachko I."/>
            <person name="Sullivan S."/>
            <person name="Sone E.D."/>
            <person name="Koren S."/>
            <person name="Silverstein K.A.T."/>
            <person name="Beckman K.B."/>
            <person name="Gohl D.M."/>
        </authorList>
    </citation>
    <scope>NUCLEOTIDE SEQUENCE</scope>
    <source>
        <strain evidence="1">Duluth1</strain>
        <tissue evidence="1">Whole animal</tissue>
    </source>
</reference>
<organism evidence="1 2">
    <name type="scientific">Dreissena polymorpha</name>
    <name type="common">Zebra mussel</name>
    <name type="synonym">Mytilus polymorpha</name>
    <dbReference type="NCBI Taxonomy" id="45954"/>
    <lineage>
        <taxon>Eukaryota</taxon>
        <taxon>Metazoa</taxon>
        <taxon>Spiralia</taxon>
        <taxon>Lophotrochozoa</taxon>
        <taxon>Mollusca</taxon>
        <taxon>Bivalvia</taxon>
        <taxon>Autobranchia</taxon>
        <taxon>Heteroconchia</taxon>
        <taxon>Euheterodonta</taxon>
        <taxon>Imparidentia</taxon>
        <taxon>Neoheterodontei</taxon>
        <taxon>Myida</taxon>
        <taxon>Dreissenoidea</taxon>
        <taxon>Dreissenidae</taxon>
        <taxon>Dreissena</taxon>
    </lineage>
</organism>
<keyword evidence="2" id="KW-1185">Reference proteome</keyword>